<keyword evidence="1" id="KW-0472">Membrane</keyword>
<dbReference type="Gene3D" id="1.10.1760.20">
    <property type="match status" value="1"/>
</dbReference>
<dbReference type="PANTHER" id="PTHR37815">
    <property type="entry name" value="UPF0397 PROTEIN BC_2624-RELATED"/>
    <property type="match status" value="1"/>
</dbReference>
<proteinExistence type="predicted"/>
<comment type="caution">
    <text evidence="2">The sequence shown here is derived from an EMBL/GenBank/DDBJ whole genome shotgun (WGS) entry which is preliminary data.</text>
</comment>
<keyword evidence="3" id="KW-1185">Reference proteome</keyword>
<dbReference type="InterPro" id="IPR009825">
    <property type="entry name" value="ECF_substrate-spec-like"/>
</dbReference>
<evidence type="ECO:0000313" key="3">
    <source>
        <dbReference type="Proteomes" id="UP001200430"/>
    </source>
</evidence>
<accession>A0ABS9EMB9</accession>
<evidence type="ECO:0000256" key="1">
    <source>
        <dbReference type="SAM" id="Phobius"/>
    </source>
</evidence>
<feature type="transmembrane region" description="Helical" evidence="1">
    <location>
        <begin position="131"/>
        <end position="152"/>
    </location>
</feature>
<dbReference type="Pfam" id="PF07155">
    <property type="entry name" value="ECF-ribofla_trS"/>
    <property type="match status" value="1"/>
</dbReference>
<dbReference type="PANTHER" id="PTHR37815:SF3">
    <property type="entry name" value="UPF0397 PROTEIN SPR0429"/>
    <property type="match status" value="1"/>
</dbReference>
<name>A0ABS9EMB9_9BACT</name>
<gene>
    <name evidence="2" type="ORF">L2W38_02415</name>
</gene>
<organism evidence="2 3">
    <name type="scientific">Dethiosulfovibrio marinus</name>
    <dbReference type="NCBI Taxonomy" id="133532"/>
    <lineage>
        <taxon>Bacteria</taxon>
        <taxon>Thermotogati</taxon>
        <taxon>Synergistota</taxon>
        <taxon>Synergistia</taxon>
        <taxon>Synergistales</taxon>
        <taxon>Dethiosulfovibrionaceae</taxon>
        <taxon>Dethiosulfovibrio</taxon>
    </lineage>
</organism>
<reference evidence="2 3" key="1">
    <citation type="submission" date="2022-01" db="EMBL/GenBank/DDBJ databases">
        <title>Dethiosulfovibrio faecalis sp. nov., a novel proteolytic, non-sulfur-reducing bacterium isolated from a marine aquaculture solid waste bioreactor.</title>
        <authorList>
            <person name="Grabowski S."/>
            <person name="Apolinario E."/>
            <person name="Schneider N."/>
            <person name="Marshall C.W."/>
            <person name="Sowers K.R."/>
        </authorList>
    </citation>
    <scope>NUCLEOTIDE SEQUENCE [LARGE SCALE GENOMIC DNA]</scope>
    <source>
        <strain evidence="2 3">DSM 12537</strain>
    </source>
</reference>
<evidence type="ECO:0000313" key="2">
    <source>
        <dbReference type="EMBL" id="MCF4141671.1"/>
    </source>
</evidence>
<feature type="transmembrane region" description="Helical" evidence="1">
    <location>
        <begin position="43"/>
        <end position="71"/>
    </location>
</feature>
<protein>
    <submittedName>
        <fullName evidence="2">ECF transporter S component</fullName>
    </submittedName>
</protein>
<keyword evidence="1" id="KW-0812">Transmembrane</keyword>
<dbReference type="EMBL" id="JAKGUD010000002">
    <property type="protein sequence ID" value="MCF4141671.1"/>
    <property type="molecule type" value="Genomic_DNA"/>
</dbReference>
<dbReference type="Proteomes" id="UP001200430">
    <property type="component" value="Unassembled WGS sequence"/>
</dbReference>
<keyword evidence="1" id="KW-1133">Transmembrane helix</keyword>
<sequence>MTDTTTTRKIVLGALTAAMVTGATMLSAPVPGFRLYFNLGEGIIYTVAILLGPRYGAVCGGLGAALADLILGYPLWAPLTLTIKGLEGFVVGRLAPSGKIRAILAGATVMAAGYSISAGFLYGWAAAPIELMTDIVQTGIGAAIALPLSATLKRRLQGTGLTS</sequence>
<feature type="transmembrane region" description="Helical" evidence="1">
    <location>
        <begin position="102"/>
        <end position="125"/>
    </location>
</feature>
<dbReference type="RefSeq" id="WP_236098199.1">
    <property type="nucleotide sequence ID" value="NZ_JAKGUD010000002.1"/>
</dbReference>